<evidence type="ECO:0000313" key="6">
    <source>
        <dbReference type="EMBL" id="OOQ90786.1"/>
    </source>
</evidence>
<comment type="caution">
    <text evidence="6">The sequence shown here is derived from an EMBL/GenBank/DDBJ whole genome shotgun (WGS) entry which is preliminary data.</text>
</comment>
<dbReference type="AlphaFoldDB" id="A0A1S9RZF2"/>
<dbReference type="InterPro" id="IPR036779">
    <property type="entry name" value="LysM_dom_sf"/>
</dbReference>
<evidence type="ECO:0000256" key="1">
    <source>
        <dbReference type="ARBA" id="ARBA00022669"/>
    </source>
</evidence>
<sequence>MGVNARSISALGSVAVVLGLAVDAAAFQLFNSTPSGIPSTCGNALVKNITCDELYSVSIIANQQYIGNKTLESICVPGCKDSFRDYRTSVESACGTTVYDFSGVNQTVQSFLEPLSWAYNVSCLTSGDEYCYSGITNRKTGIEPCSDCFLQYEAAMLGSVYGRQRVDPGSFSSLLSSCSVPASSYPYTTPMSTSSSTASTITSSPVATCTGTAYTVQQGDSCDSIAAAHDIATDRFISENHFDANCTTMAVGDSVCLGASCSLYRVQLDDTCSSILANHTFYQNQLLSWNPTIHTSCDNLDTMVGKEICVGPPGQGDWNVTTSNFTTSWNVTFVLPTTAFTTIPAQTGTASASAVVSAYNNLRKYCPISFDDAMSGWDITSLPDDCYDDLVNYCQPSMNATMPTSTRFPASCSPAYYEPTSSSMVVTSTESSAKNCDAFYVVKMNDTCASIVKSFGNFTLTQFYTWNPAIGTDCKHLDVEDAVCIGVPGASTPTSSGATSTATGTTLSPLMPSTVAYCTKYYYVADGDTCESIEAAYDITKAQFSDWNPYVSNGTDCQHLWLDNYICVDAPDSGSNTATTSIATTTSQTSTSTSGAPSPLMPSTVADCTKYYYVVDGDTCESIEAAYDITVAQFSTWNPYISDGSDCQHLWLDNYVCVEAPDQPTTTTAASTTTRSASNTTPSPLIPSTDANCAKYHYVVDGDDCEVIESEYSITKTQFNAWNPYVGSDCAGLWLNYYVCVGI</sequence>
<dbReference type="EMBL" id="LJBN01000038">
    <property type="protein sequence ID" value="OOQ90786.1"/>
    <property type="molecule type" value="Genomic_DNA"/>
</dbReference>
<dbReference type="SMART" id="SM00257">
    <property type="entry name" value="LysM"/>
    <property type="match status" value="6"/>
</dbReference>
<dbReference type="InterPro" id="IPR018392">
    <property type="entry name" value="LysM"/>
</dbReference>
<feature type="region of interest" description="Disordered" evidence="3">
    <location>
        <begin position="666"/>
        <end position="685"/>
    </location>
</feature>
<evidence type="ECO:0000256" key="2">
    <source>
        <dbReference type="ARBA" id="ARBA00023026"/>
    </source>
</evidence>
<evidence type="ECO:0000256" key="3">
    <source>
        <dbReference type="SAM" id="MobiDB-lite"/>
    </source>
</evidence>
<feature type="region of interest" description="Disordered" evidence="3">
    <location>
        <begin position="578"/>
        <end position="598"/>
    </location>
</feature>
<feature type="chain" id="PRO_5012323245" description="LysM domain-containing protein" evidence="4">
    <location>
        <begin position="27"/>
        <end position="743"/>
    </location>
</feature>
<organism evidence="6 7">
    <name type="scientific">Penicillium brasilianum</name>
    <dbReference type="NCBI Taxonomy" id="104259"/>
    <lineage>
        <taxon>Eukaryota</taxon>
        <taxon>Fungi</taxon>
        <taxon>Dikarya</taxon>
        <taxon>Ascomycota</taxon>
        <taxon>Pezizomycotina</taxon>
        <taxon>Eurotiomycetes</taxon>
        <taxon>Eurotiomycetidae</taxon>
        <taxon>Eurotiales</taxon>
        <taxon>Aspergillaceae</taxon>
        <taxon>Penicillium</taxon>
    </lineage>
</organism>
<keyword evidence="2" id="KW-0843">Virulence</keyword>
<feature type="domain" description="LysM" evidence="5">
    <location>
        <begin position="695"/>
        <end position="741"/>
    </location>
</feature>
<dbReference type="Pfam" id="PF01476">
    <property type="entry name" value="LysM"/>
    <property type="match status" value="5"/>
</dbReference>
<feature type="domain" description="LysM" evidence="5">
    <location>
        <begin position="438"/>
        <end position="485"/>
    </location>
</feature>
<evidence type="ECO:0000259" key="5">
    <source>
        <dbReference type="PROSITE" id="PS51782"/>
    </source>
</evidence>
<feature type="domain" description="LysM" evidence="5">
    <location>
        <begin position="610"/>
        <end position="658"/>
    </location>
</feature>
<dbReference type="PANTHER" id="PTHR34997">
    <property type="entry name" value="AM15"/>
    <property type="match status" value="1"/>
</dbReference>
<dbReference type="PANTHER" id="PTHR34997:SF18">
    <property type="entry name" value="LYSM DOMAIN-CONTAINING PROTEIN"/>
    <property type="match status" value="1"/>
</dbReference>
<dbReference type="InterPro" id="IPR052210">
    <property type="entry name" value="LysM1-like"/>
</dbReference>
<evidence type="ECO:0000313" key="7">
    <source>
        <dbReference type="Proteomes" id="UP000190744"/>
    </source>
</evidence>
<feature type="domain" description="LysM" evidence="5">
    <location>
        <begin position="212"/>
        <end position="257"/>
    </location>
</feature>
<feature type="domain" description="LysM" evidence="5">
    <location>
        <begin position="262"/>
        <end position="310"/>
    </location>
</feature>
<accession>A0A1S9RZF2</accession>
<keyword evidence="4" id="KW-0732">Signal</keyword>
<name>A0A1S9RZF2_PENBI</name>
<gene>
    <name evidence="6" type="ORF">PEBR_02549</name>
</gene>
<feature type="domain" description="LysM" evidence="5">
    <location>
        <begin position="520"/>
        <end position="568"/>
    </location>
</feature>
<dbReference type="Proteomes" id="UP000190744">
    <property type="component" value="Unassembled WGS sequence"/>
</dbReference>
<protein>
    <recommendedName>
        <fullName evidence="5">LysM domain-containing protein</fullName>
    </recommendedName>
</protein>
<reference evidence="7" key="1">
    <citation type="submission" date="2015-09" db="EMBL/GenBank/DDBJ databases">
        <authorList>
            <person name="Fill T.P."/>
            <person name="Baretta J.F."/>
            <person name="de Almeida L.G."/>
            <person name="Rocha M."/>
            <person name="de Souza D.H."/>
            <person name="Malavazi I."/>
            <person name="Cerdeira L.T."/>
            <person name="Hong H."/>
            <person name="Samborskyy M."/>
            <person name="de Vasconcelos A.T."/>
            <person name="Leadlay P."/>
            <person name="Rodrigues-Filho E."/>
        </authorList>
    </citation>
    <scope>NUCLEOTIDE SEQUENCE [LARGE SCALE GENOMIC DNA]</scope>
    <source>
        <strain evidence="7">LaBioMMi 136</strain>
    </source>
</reference>
<proteinExistence type="predicted"/>
<dbReference type="SUPFAM" id="SSF54106">
    <property type="entry name" value="LysM domain"/>
    <property type="match status" value="5"/>
</dbReference>
<dbReference type="PROSITE" id="PS51782">
    <property type="entry name" value="LYSM"/>
    <property type="match status" value="6"/>
</dbReference>
<evidence type="ECO:0000256" key="4">
    <source>
        <dbReference type="SAM" id="SignalP"/>
    </source>
</evidence>
<dbReference type="GO" id="GO:0008061">
    <property type="term" value="F:chitin binding"/>
    <property type="evidence" value="ECO:0007669"/>
    <property type="project" value="UniProtKB-KW"/>
</dbReference>
<dbReference type="Gene3D" id="3.10.350.10">
    <property type="entry name" value="LysM domain"/>
    <property type="match status" value="6"/>
</dbReference>
<feature type="compositionally biased region" description="Low complexity" evidence="3">
    <location>
        <begin position="666"/>
        <end position="683"/>
    </location>
</feature>
<dbReference type="CDD" id="cd00118">
    <property type="entry name" value="LysM"/>
    <property type="match status" value="5"/>
</dbReference>
<keyword evidence="1" id="KW-0147">Chitin-binding</keyword>
<feature type="signal peptide" evidence="4">
    <location>
        <begin position="1"/>
        <end position="26"/>
    </location>
</feature>